<dbReference type="EMBL" id="LR792149">
    <property type="protein sequence ID" value="CAB3268011.1"/>
    <property type="molecule type" value="mRNA"/>
</dbReference>
<dbReference type="GO" id="GO:0005737">
    <property type="term" value="C:cytoplasm"/>
    <property type="evidence" value="ECO:0007669"/>
    <property type="project" value="TreeGrafter"/>
</dbReference>
<proteinExistence type="evidence at transcript level"/>
<accession>A0A6F9DXW8</accession>
<dbReference type="GO" id="GO:0003729">
    <property type="term" value="F:mRNA binding"/>
    <property type="evidence" value="ECO:0007669"/>
    <property type="project" value="InterPro"/>
</dbReference>
<dbReference type="InterPro" id="IPR006569">
    <property type="entry name" value="CID_dom"/>
</dbReference>
<dbReference type="SMART" id="SM00225">
    <property type="entry name" value="BTB"/>
    <property type="match status" value="1"/>
</dbReference>
<feature type="domain" description="CID" evidence="5">
    <location>
        <begin position="1"/>
        <end position="128"/>
    </location>
</feature>
<dbReference type="PROSITE" id="PS50097">
    <property type="entry name" value="BTB"/>
    <property type="match status" value="1"/>
</dbReference>
<dbReference type="GO" id="GO:0005849">
    <property type="term" value="C:mRNA cleavage factor complex"/>
    <property type="evidence" value="ECO:0007669"/>
    <property type="project" value="TreeGrafter"/>
</dbReference>
<feature type="domain" description="C2H2-type" evidence="4">
    <location>
        <begin position="681"/>
        <end position="709"/>
    </location>
</feature>
<dbReference type="GO" id="GO:0006369">
    <property type="term" value="P:termination of RNA polymerase II transcription"/>
    <property type="evidence" value="ECO:0007669"/>
    <property type="project" value="InterPro"/>
</dbReference>
<evidence type="ECO:0000256" key="1">
    <source>
        <dbReference type="PROSITE-ProRule" id="PRU00042"/>
    </source>
</evidence>
<organism evidence="6">
    <name type="scientific">Phallusia mammillata</name>
    <dbReference type="NCBI Taxonomy" id="59560"/>
    <lineage>
        <taxon>Eukaryota</taxon>
        <taxon>Metazoa</taxon>
        <taxon>Chordata</taxon>
        <taxon>Tunicata</taxon>
        <taxon>Ascidiacea</taxon>
        <taxon>Phlebobranchia</taxon>
        <taxon>Ascidiidae</taxon>
        <taxon>Phallusia</taxon>
    </lineage>
</organism>
<dbReference type="SMART" id="SM00582">
    <property type="entry name" value="RPR"/>
    <property type="match status" value="1"/>
</dbReference>
<keyword evidence="1" id="KW-0479">Metal-binding</keyword>
<dbReference type="InterPro" id="IPR047415">
    <property type="entry name" value="Pcf11_CID"/>
</dbReference>
<dbReference type="SUPFAM" id="SSF57667">
    <property type="entry name" value="beta-beta-alpha zinc fingers"/>
    <property type="match status" value="2"/>
</dbReference>
<dbReference type="InterPro" id="IPR008942">
    <property type="entry name" value="ENTH_VHS"/>
</dbReference>
<evidence type="ECO:0000256" key="2">
    <source>
        <dbReference type="SAM" id="MobiDB-lite"/>
    </source>
</evidence>
<dbReference type="Gene3D" id="1.25.40.90">
    <property type="match status" value="1"/>
</dbReference>
<dbReference type="PROSITE" id="PS51391">
    <property type="entry name" value="CID"/>
    <property type="match status" value="1"/>
</dbReference>
<feature type="region of interest" description="Disordered" evidence="2">
    <location>
        <begin position="614"/>
        <end position="673"/>
    </location>
</feature>
<reference evidence="6" key="1">
    <citation type="submission" date="2020-04" db="EMBL/GenBank/DDBJ databases">
        <authorList>
            <person name="Neveu A P."/>
        </authorList>
    </citation>
    <scope>NUCLEOTIDE SEQUENCE</scope>
    <source>
        <tissue evidence="6">Whole embryo</tissue>
    </source>
</reference>
<dbReference type="AlphaFoldDB" id="A0A6F9DXW8"/>
<sequence length="823" mass="93722">MNSVLSEYEASLAELTFNSKPLINMLTVLAEENVNFACNIVQIIESRLFKVQFKKKMPIMYLIDSIVKNFGDVYMKLFSKNLVLNFTSIFEKADAKTRGDLYKLRSTWDSTFAPKLLHNLDLSIQTIDHNWPMRRKRKHSKSKNPLQLGEHDSLHGLNFSSEDEGKTNNATKSDDVVELVEEEEIELDEEALTMLEETLKKRQAELSRLEYLESTQPEDQYQPQGKVEEADTIEKVGSEIDEDEKDSLKIDLDEYPVIPMEAIKHNISLEEQQIERLPELSDVGQWASHGSSFEPQAKRRNQEIFEQLNKNRVISHFENPGTEGETNVDFSPNSDFSDKPVQNKCKETINPLPSSLLKDSFSQTSSKATQDFMVQNSTDTKDESTQYRFRKKTKNFMSQYRVPTKTIGTYFKLKMKDCETQYEAPLTSQDAAADSTCLPLEDSITSKISSTTKETQNHHSLQILQSLQKQRDVGMFCDITLAAQGEVFKAHKSLLAACSDFFHTLFASEEIKQTPLSFIELQGITASALSLVLDYIYTSQVVVGSNIKSVHEIITAAKRLKIHSLFPVCDVLEEALAEDQDVTGWVISNTELIAPGLVHPEILPDDTISHKSYDEKQHENLQPSKQKSCKTASTDSKPGKIFERSSSDITTTHKSVKRKARSNSETAAKKLKDLEGGEKNHHCPFCTKRFWKEKNLKFHIKKSHEEQKYVDGKLLKPDCNDANNNKETTNTCEICLRQFKSISQLNNHIKRIHKEKNQVDISTEKPCVEIKPVGDIVDSKAAVKDDPSQIRLKLYQCDLCEEVFSVQCFYKAHMASHRQNAEV</sequence>
<dbReference type="InterPro" id="IPR000210">
    <property type="entry name" value="BTB/POZ_dom"/>
</dbReference>
<dbReference type="GO" id="GO:0031124">
    <property type="term" value="P:mRNA 3'-end processing"/>
    <property type="evidence" value="ECO:0007669"/>
    <property type="project" value="InterPro"/>
</dbReference>
<dbReference type="Pfam" id="PF00651">
    <property type="entry name" value="BTB"/>
    <property type="match status" value="1"/>
</dbReference>
<gene>
    <name evidence="6" type="primary">Znf555</name>
</gene>
<keyword evidence="1" id="KW-0863">Zinc-finger</keyword>
<name>A0A6F9DXW8_9ASCI</name>
<dbReference type="PANTHER" id="PTHR15921:SF3">
    <property type="entry name" value="PRE-MRNA CLEAVAGE COMPLEX 2 PROTEIN PCF11"/>
    <property type="match status" value="1"/>
</dbReference>
<feature type="compositionally biased region" description="Basic and acidic residues" evidence="2">
    <location>
        <begin position="637"/>
        <end position="646"/>
    </location>
</feature>
<dbReference type="PROSITE" id="PS50157">
    <property type="entry name" value="ZINC_FINGER_C2H2_2"/>
    <property type="match status" value="3"/>
</dbReference>
<dbReference type="SUPFAM" id="SSF54695">
    <property type="entry name" value="POZ domain"/>
    <property type="match status" value="1"/>
</dbReference>
<dbReference type="InterPro" id="IPR011333">
    <property type="entry name" value="SKP1/BTB/POZ_sf"/>
</dbReference>
<evidence type="ECO:0000259" key="3">
    <source>
        <dbReference type="PROSITE" id="PS50097"/>
    </source>
</evidence>
<dbReference type="PANTHER" id="PTHR15921">
    <property type="entry name" value="PRE-MRNA CLEAVAGE COMPLEX II"/>
    <property type="match status" value="1"/>
</dbReference>
<dbReference type="SMART" id="SM00355">
    <property type="entry name" value="ZnF_C2H2"/>
    <property type="match status" value="3"/>
</dbReference>
<dbReference type="PROSITE" id="PS00028">
    <property type="entry name" value="ZINC_FINGER_C2H2_1"/>
    <property type="match status" value="3"/>
</dbReference>
<dbReference type="InterPro" id="IPR045154">
    <property type="entry name" value="PCF11-like"/>
</dbReference>
<evidence type="ECO:0000259" key="4">
    <source>
        <dbReference type="PROSITE" id="PS50157"/>
    </source>
</evidence>
<keyword evidence="1" id="KW-0862">Zinc</keyword>
<feature type="domain" description="C2H2-type" evidence="4">
    <location>
        <begin position="730"/>
        <end position="758"/>
    </location>
</feature>
<dbReference type="CDD" id="cd16982">
    <property type="entry name" value="CID_Pcf11"/>
    <property type="match status" value="1"/>
</dbReference>
<evidence type="ECO:0000259" key="5">
    <source>
        <dbReference type="PROSITE" id="PS51391"/>
    </source>
</evidence>
<dbReference type="Gene3D" id="3.30.160.60">
    <property type="entry name" value="Classic Zinc Finger"/>
    <property type="match status" value="1"/>
</dbReference>
<dbReference type="Pfam" id="PF04818">
    <property type="entry name" value="CID"/>
    <property type="match status" value="1"/>
</dbReference>
<dbReference type="InterPro" id="IPR013087">
    <property type="entry name" value="Znf_C2H2_type"/>
</dbReference>
<feature type="domain" description="BTB" evidence="3">
    <location>
        <begin position="477"/>
        <end position="545"/>
    </location>
</feature>
<protein>
    <submittedName>
        <fullName evidence="6">Zinc finger protein 55</fullName>
    </submittedName>
</protein>
<feature type="compositionally biased region" description="Basic residues" evidence="2">
    <location>
        <begin position="133"/>
        <end position="142"/>
    </location>
</feature>
<dbReference type="GO" id="GO:0000993">
    <property type="term" value="F:RNA polymerase II complex binding"/>
    <property type="evidence" value="ECO:0007669"/>
    <property type="project" value="InterPro"/>
</dbReference>
<dbReference type="GO" id="GO:0008270">
    <property type="term" value="F:zinc ion binding"/>
    <property type="evidence" value="ECO:0007669"/>
    <property type="project" value="UniProtKB-KW"/>
</dbReference>
<feature type="region of interest" description="Disordered" evidence="2">
    <location>
        <begin position="133"/>
        <end position="174"/>
    </location>
</feature>
<dbReference type="InterPro" id="IPR036236">
    <property type="entry name" value="Znf_C2H2_sf"/>
</dbReference>
<evidence type="ECO:0000313" key="6">
    <source>
        <dbReference type="EMBL" id="CAB3268011.1"/>
    </source>
</evidence>
<feature type="domain" description="C2H2-type" evidence="4">
    <location>
        <begin position="795"/>
        <end position="822"/>
    </location>
</feature>
<dbReference type="Gene3D" id="3.30.710.10">
    <property type="entry name" value="Potassium Channel Kv1.1, Chain A"/>
    <property type="match status" value="1"/>
</dbReference>
<feature type="compositionally biased region" description="Polar residues" evidence="2">
    <location>
        <begin position="620"/>
        <end position="636"/>
    </location>
</feature>
<dbReference type="SUPFAM" id="SSF48464">
    <property type="entry name" value="ENTH/VHS domain"/>
    <property type="match status" value="1"/>
</dbReference>